<dbReference type="Proteomes" id="UP001230649">
    <property type="component" value="Unassembled WGS sequence"/>
</dbReference>
<comment type="caution">
    <text evidence="1">The sequence shown here is derived from an EMBL/GenBank/DDBJ whole genome shotgun (WGS) entry which is preliminary data.</text>
</comment>
<dbReference type="EMBL" id="JASBWS010000033">
    <property type="protein sequence ID" value="KAJ9108206.1"/>
    <property type="molecule type" value="Genomic_DNA"/>
</dbReference>
<accession>A0ACC2WBH2</accession>
<proteinExistence type="predicted"/>
<keyword evidence="2" id="KW-1185">Reference proteome</keyword>
<sequence>MSLLANVLGFSAFGFATRCFQLGLQKRFMFAGMSHRFLPFLLSLLSHRIVGGSADILTSLRQLPKHIFLTAAGFGAVGWGVYELEQRQPWQDGDEVQGPGRGVRGGGVKPLIEARKQVLLANREKENAEYAQRKAQEGEHAH</sequence>
<gene>
    <name evidence="1" type="ORF">QFC20_003570</name>
</gene>
<protein>
    <submittedName>
        <fullName evidence="1">Uncharacterized protein</fullName>
    </submittedName>
</protein>
<organism evidence="1 2">
    <name type="scientific">Naganishia adeliensis</name>
    <dbReference type="NCBI Taxonomy" id="92952"/>
    <lineage>
        <taxon>Eukaryota</taxon>
        <taxon>Fungi</taxon>
        <taxon>Dikarya</taxon>
        <taxon>Basidiomycota</taxon>
        <taxon>Agaricomycotina</taxon>
        <taxon>Tremellomycetes</taxon>
        <taxon>Filobasidiales</taxon>
        <taxon>Filobasidiaceae</taxon>
        <taxon>Naganishia</taxon>
    </lineage>
</organism>
<evidence type="ECO:0000313" key="2">
    <source>
        <dbReference type="Proteomes" id="UP001230649"/>
    </source>
</evidence>
<reference evidence="1" key="1">
    <citation type="submission" date="2023-04" db="EMBL/GenBank/DDBJ databases">
        <title>Draft Genome sequencing of Naganishia species isolated from polar environments using Oxford Nanopore Technology.</title>
        <authorList>
            <person name="Leo P."/>
            <person name="Venkateswaran K."/>
        </authorList>
    </citation>
    <scope>NUCLEOTIDE SEQUENCE</scope>
    <source>
        <strain evidence="1">MNA-CCFEE 5262</strain>
    </source>
</reference>
<name>A0ACC2WBH2_9TREE</name>
<evidence type="ECO:0000313" key="1">
    <source>
        <dbReference type="EMBL" id="KAJ9108206.1"/>
    </source>
</evidence>